<dbReference type="InterPro" id="IPR008920">
    <property type="entry name" value="TF_FadR/GntR_C"/>
</dbReference>
<feature type="domain" description="HTH gntR-type" evidence="4">
    <location>
        <begin position="9"/>
        <end position="77"/>
    </location>
</feature>
<dbReference type="GeneID" id="78464826"/>
<dbReference type="Proteomes" id="UP000308196">
    <property type="component" value="Chromosome"/>
</dbReference>
<dbReference type="RefSeq" id="WP_028069606.1">
    <property type="nucleotide sequence ID" value="NZ_CP141191.1"/>
</dbReference>
<dbReference type="InterPro" id="IPR036388">
    <property type="entry name" value="WH-like_DNA-bd_sf"/>
</dbReference>
<organism evidence="6 7">
    <name type="scientific">Sphingobacterium thalpophilum</name>
    <dbReference type="NCBI Taxonomy" id="259"/>
    <lineage>
        <taxon>Bacteria</taxon>
        <taxon>Pseudomonadati</taxon>
        <taxon>Bacteroidota</taxon>
        <taxon>Sphingobacteriia</taxon>
        <taxon>Sphingobacteriales</taxon>
        <taxon>Sphingobacteriaceae</taxon>
        <taxon>Sphingobacterium</taxon>
    </lineage>
</organism>
<dbReference type="SMART" id="SM00895">
    <property type="entry name" value="FCD"/>
    <property type="match status" value="1"/>
</dbReference>
<accession>A0A4U9VXX2</accession>
<reference evidence="5 8" key="2">
    <citation type="submission" date="2024-06" db="EMBL/GenBank/DDBJ databases">
        <title>Soil Sphingobacterium thalpophilum.</title>
        <authorList>
            <person name="Yang J."/>
            <person name="Li J."/>
        </authorList>
    </citation>
    <scope>NUCLEOTIDE SEQUENCE [LARGE SCALE GENOMIC DNA]</scope>
    <source>
        <strain evidence="5 8">22g91tb</strain>
    </source>
</reference>
<dbReference type="SUPFAM" id="SSF48008">
    <property type="entry name" value="GntR ligand-binding domain-like"/>
    <property type="match status" value="1"/>
</dbReference>
<evidence type="ECO:0000313" key="8">
    <source>
        <dbReference type="Proteomes" id="UP001566204"/>
    </source>
</evidence>
<dbReference type="EMBL" id="LR590484">
    <property type="protein sequence ID" value="VTR50912.1"/>
    <property type="molecule type" value="Genomic_DNA"/>
</dbReference>
<dbReference type="InterPro" id="IPR011711">
    <property type="entry name" value="GntR_C"/>
</dbReference>
<evidence type="ECO:0000256" key="3">
    <source>
        <dbReference type="ARBA" id="ARBA00023163"/>
    </source>
</evidence>
<evidence type="ECO:0000313" key="7">
    <source>
        <dbReference type="Proteomes" id="UP000308196"/>
    </source>
</evidence>
<keyword evidence="2" id="KW-0238">DNA-binding</keyword>
<dbReference type="STRING" id="1123265.GCA_000686625_02458"/>
<reference evidence="6 7" key="1">
    <citation type="submission" date="2019-05" db="EMBL/GenBank/DDBJ databases">
        <authorList>
            <consortium name="Pathogen Informatics"/>
        </authorList>
    </citation>
    <scope>NUCLEOTIDE SEQUENCE [LARGE SCALE GENOMIC DNA]</scope>
    <source>
        <strain evidence="6 7">NCTC11429</strain>
    </source>
</reference>
<evidence type="ECO:0000259" key="4">
    <source>
        <dbReference type="PROSITE" id="PS50949"/>
    </source>
</evidence>
<keyword evidence="1" id="KW-0805">Transcription regulation</keyword>
<dbReference type="PANTHER" id="PTHR43537">
    <property type="entry name" value="TRANSCRIPTIONAL REGULATOR, GNTR FAMILY"/>
    <property type="match status" value="1"/>
</dbReference>
<name>A0A4U9VXX2_9SPHI</name>
<evidence type="ECO:0000256" key="1">
    <source>
        <dbReference type="ARBA" id="ARBA00023015"/>
    </source>
</evidence>
<dbReference type="PROSITE" id="PS50949">
    <property type="entry name" value="HTH_GNTR"/>
    <property type="match status" value="1"/>
</dbReference>
<dbReference type="GO" id="GO:0003700">
    <property type="term" value="F:DNA-binding transcription factor activity"/>
    <property type="evidence" value="ECO:0007669"/>
    <property type="project" value="InterPro"/>
</dbReference>
<proteinExistence type="predicted"/>
<protein>
    <submittedName>
        <fullName evidence="5">FadR/GntR family transcriptional regulator</fullName>
    </submittedName>
    <submittedName>
        <fullName evidence="6">L-lactate utilization operon repressor</fullName>
    </submittedName>
</protein>
<dbReference type="PRINTS" id="PR00035">
    <property type="entry name" value="HTHGNTR"/>
</dbReference>
<dbReference type="InterPro" id="IPR000524">
    <property type="entry name" value="Tscrpt_reg_HTH_GntR"/>
</dbReference>
<dbReference type="SUPFAM" id="SSF46785">
    <property type="entry name" value="Winged helix' DNA-binding domain"/>
    <property type="match status" value="1"/>
</dbReference>
<dbReference type="InterPro" id="IPR036390">
    <property type="entry name" value="WH_DNA-bd_sf"/>
</dbReference>
<dbReference type="AlphaFoldDB" id="A0A4U9VXX2"/>
<dbReference type="SMART" id="SM00345">
    <property type="entry name" value="HTH_GNTR"/>
    <property type="match status" value="1"/>
</dbReference>
<evidence type="ECO:0000313" key="5">
    <source>
        <dbReference type="EMBL" id="MEZ0452918.1"/>
    </source>
</evidence>
<keyword evidence="8" id="KW-1185">Reference proteome</keyword>
<keyword evidence="3" id="KW-0804">Transcription</keyword>
<dbReference type="EMBL" id="JBEOQB010000004">
    <property type="protein sequence ID" value="MEZ0452918.1"/>
    <property type="molecule type" value="Genomic_DNA"/>
</dbReference>
<dbReference type="CDD" id="cd07377">
    <property type="entry name" value="WHTH_GntR"/>
    <property type="match status" value="1"/>
</dbReference>
<dbReference type="KEGG" id="stha:NCTC11429_04213"/>
<dbReference type="Gene3D" id="1.10.10.10">
    <property type="entry name" value="Winged helix-like DNA-binding domain superfamily/Winged helix DNA-binding domain"/>
    <property type="match status" value="1"/>
</dbReference>
<dbReference type="Proteomes" id="UP001566204">
    <property type="component" value="Unassembled WGS sequence"/>
</dbReference>
<dbReference type="PANTHER" id="PTHR43537:SF47">
    <property type="entry name" value="REGULATORY PROTEIN GNTR HTH"/>
    <property type="match status" value="1"/>
</dbReference>
<dbReference type="Gene3D" id="1.20.120.530">
    <property type="entry name" value="GntR ligand-binding domain-like"/>
    <property type="match status" value="1"/>
</dbReference>
<evidence type="ECO:0000256" key="2">
    <source>
        <dbReference type="ARBA" id="ARBA00023125"/>
    </source>
</evidence>
<gene>
    <name evidence="6" type="primary">lutR_2</name>
    <name evidence="5" type="ORF">ABTW24_15080</name>
    <name evidence="6" type="ORF">NCTC11429_04213</name>
</gene>
<evidence type="ECO:0000313" key="6">
    <source>
        <dbReference type="EMBL" id="VTR50912.1"/>
    </source>
</evidence>
<dbReference type="Pfam" id="PF00392">
    <property type="entry name" value="GntR"/>
    <property type="match status" value="1"/>
</dbReference>
<dbReference type="GO" id="GO:0003677">
    <property type="term" value="F:DNA binding"/>
    <property type="evidence" value="ECO:0007669"/>
    <property type="project" value="UniProtKB-KW"/>
</dbReference>
<sequence>MRNEAIIRRSLAEEVATAIEEKIKSGEFPIDSKLPTEPELMKQFAVGRSTIREAVKYLSQSGYLHVQQGLGTFVKSVRDNRVLDAKIEKGNFNEIFEVRHILELKIIEKASINRSQRDLKAMERALKDRAEYAKSGNLSACVDADIAFHTAIAASCANNILAELYTTLSLHVNKFFMEIYKDTTALSQSQKQHEELMEAIKDKDVERAKQIADRIILHK</sequence>
<dbReference type="Pfam" id="PF07729">
    <property type="entry name" value="FCD"/>
    <property type="match status" value="1"/>
</dbReference>